<comment type="caution">
    <text evidence="12">The sequence shown here is derived from an EMBL/GenBank/DDBJ whole genome shotgun (WGS) entry which is preliminary data.</text>
</comment>
<evidence type="ECO:0000313" key="12">
    <source>
        <dbReference type="EMBL" id="KAF0295118.1"/>
    </source>
</evidence>
<evidence type="ECO:0000256" key="9">
    <source>
        <dbReference type="ARBA" id="ARBA00046080"/>
    </source>
</evidence>
<keyword evidence="7 10" id="KW-0472">Membrane</keyword>
<feature type="signal peptide" evidence="11">
    <location>
        <begin position="1"/>
        <end position="20"/>
    </location>
</feature>
<organism evidence="12 13">
    <name type="scientific">Amphibalanus amphitrite</name>
    <name type="common">Striped barnacle</name>
    <name type="synonym">Balanus amphitrite</name>
    <dbReference type="NCBI Taxonomy" id="1232801"/>
    <lineage>
        <taxon>Eukaryota</taxon>
        <taxon>Metazoa</taxon>
        <taxon>Ecdysozoa</taxon>
        <taxon>Arthropoda</taxon>
        <taxon>Crustacea</taxon>
        <taxon>Multicrustacea</taxon>
        <taxon>Cirripedia</taxon>
        <taxon>Thoracica</taxon>
        <taxon>Thoracicalcarea</taxon>
        <taxon>Balanomorpha</taxon>
        <taxon>Balanoidea</taxon>
        <taxon>Balanidae</taxon>
        <taxon>Amphibalaninae</taxon>
        <taxon>Amphibalanus</taxon>
    </lineage>
</organism>
<gene>
    <name evidence="12" type="primary">Spase22-23</name>
    <name evidence="12" type="ORF">FJT64_007250</name>
</gene>
<feature type="chain" id="PRO_5025611935" description="Signal peptidase complex subunit 3" evidence="11">
    <location>
        <begin position="21"/>
        <end position="180"/>
    </location>
</feature>
<evidence type="ECO:0000256" key="6">
    <source>
        <dbReference type="ARBA" id="ARBA00022989"/>
    </source>
</evidence>
<proteinExistence type="inferred from homology"/>
<evidence type="ECO:0000256" key="7">
    <source>
        <dbReference type="ARBA" id="ARBA00023136"/>
    </source>
</evidence>
<name>A0A6A4VZ03_AMPAM</name>
<evidence type="ECO:0000256" key="8">
    <source>
        <dbReference type="ARBA" id="ARBA00029556"/>
    </source>
</evidence>
<dbReference type="PIRSF" id="PIRSF016089">
    <property type="entry name" value="SPC22"/>
    <property type="match status" value="1"/>
</dbReference>
<dbReference type="OrthoDB" id="10261524at2759"/>
<dbReference type="EMBL" id="VIIS01001636">
    <property type="protein sequence ID" value="KAF0295118.1"/>
    <property type="molecule type" value="Genomic_DNA"/>
</dbReference>
<comment type="subcellular location">
    <subcellularLocation>
        <location evidence="1">Endoplasmic reticulum membrane</location>
        <topology evidence="1">Single-pass type II membrane protein</topology>
    </subcellularLocation>
</comment>
<dbReference type="AlphaFoldDB" id="A0A6A4VZ03"/>
<evidence type="ECO:0000256" key="4">
    <source>
        <dbReference type="ARBA" id="ARBA00022824"/>
    </source>
</evidence>
<keyword evidence="3" id="KW-0812">Transmembrane</keyword>
<dbReference type="GO" id="GO:0045047">
    <property type="term" value="P:protein targeting to ER"/>
    <property type="evidence" value="ECO:0007669"/>
    <property type="project" value="TreeGrafter"/>
</dbReference>
<evidence type="ECO:0000256" key="1">
    <source>
        <dbReference type="ARBA" id="ARBA00004648"/>
    </source>
</evidence>
<protein>
    <recommendedName>
        <fullName evidence="8 10">Signal peptidase complex subunit 3</fullName>
    </recommendedName>
</protein>
<dbReference type="GO" id="GO:0006465">
    <property type="term" value="P:signal peptide processing"/>
    <property type="evidence" value="ECO:0007669"/>
    <property type="project" value="UniProtKB-UniRule"/>
</dbReference>
<evidence type="ECO:0000256" key="10">
    <source>
        <dbReference type="PIRNR" id="PIRNR016089"/>
    </source>
</evidence>
<dbReference type="Proteomes" id="UP000440578">
    <property type="component" value="Unassembled WGS sequence"/>
</dbReference>
<dbReference type="GO" id="GO:0005787">
    <property type="term" value="C:signal peptidase complex"/>
    <property type="evidence" value="ECO:0007669"/>
    <property type="project" value="UniProtKB-UniRule"/>
</dbReference>
<dbReference type="Pfam" id="PF04573">
    <property type="entry name" value="SPC22"/>
    <property type="match status" value="1"/>
</dbReference>
<dbReference type="InterPro" id="IPR007653">
    <property type="entry name" value="SPC3"/>
</dbReference>
<keyword evidence="4 10" id="KW-0256">Endoplasmic reticulum</keyword>
<keyword evidence="13" id="KW-1185">Reference proteome</keyword>
<dbReference type="PANTHER" id="PTHR12804">
    <property type="entry name" value="MICROSOMAL SIGNAL PEPTIDASE 23 KD SUBUNIT SPC22/23"/>
    <property type="match status" value="1"/>
</dbReference>
<keyword evidence="11" id="KW-0732">Signal</keyword>
<evidence type="ECO:0000256" key="11">
    <source>
        <dbReference type="SAM" id="SignalP"/>
    </source>
</evidence>
<reference evidence="12 13" key="1">
    <citation type="submission" date="2019-07" db="EMBL/GenBank/DDBJ databases">
        <title>Draft genome assembly of a fouling barnacle, Amphibalanus amphitrite (Darwin, 1854): The first reference genome for Thecostraca.</title>
        <authorList>
            <person name="Kim W."/>
        </authorList>
    </citation>
    <scope>NUCLEOTIDE SEQUENCE [LARGE SCALE GENOMIC DNA]</scope>
    <source>
        <strain evidence="12">SNU_AA5</strain>
        <tissue evidence="12">Soma without cirri and trophi</tissue>
    </source>
</reference>
<evidence type="ECO:0000256" key="3">
    <source>
        <dbReference type="ARBA" id="ARBA00022692"/>
    </source>
</evidence>
<comment type="similarity">
    <text evidence="2 10">Belongs to the SPCS3 family.</text>
</comment>
<comment type="function">
    <text evidence="9">Essential component of the signal peptidase complex (SPC) which catalyzes the cleavage of N-terminal signal sequences from nascent proteins as they are translocated into the lumen of the endoplasmic reticulum. Essential for the SPC catalytic activity, possibly by stabilizing and positioning the active center of the complex close to the lumenal surface.</text>
</comment>
<keyword evidence="6" id="KW-1133">Transmembrane helix</keyword>
<evidence type="ECO:0000256" key="2">
    <source>
        <dbReference type="ARBA" id="ARBA00009289"/>
    </source>
</evidence>
<evidence type="ECO:0000313" key="13">
    <source>
        <dbReference type="Proteomes" id="UP000440578"/>
    </source>
</evidence>
<dbReference type="PANTHER" id="PTHR12804:SF0">
    <property type="entry name" value="SIGNAL PEPTIDASE COMPLEX SUBUNIT 3"/>
    <property type="match status" value="1"/>
</dbReference>
<evidence type="ECO:0000256" key="5">
    <source>
        <dbReference type="ARBA" id="ARBA00022968"/>
    </source>
</evidence>
<keyword evidence="5" id="KW-0735">Signal-anchor</keyword>
<sequence>MNTFLSRGNALLAFTLSVLASLTFCCFASTFFNDNRRDANVRTVQVVVKNVADYSASREKNDLGFLTFDLEADLTSVFNWNAKQLFLYLVAEYQTPKNTLNQVVLWDKIILRGENAKIDVKSINTKYYFWDDGNGLKNNQNVTLALHWNVIPNAGLLPNVAAHGLHTFSFPAQYATARGA</sequence>
<accession>A0A6A4VZ03</accession>